<feature type="transmembrane region" description="Helical" evidence="2">
    <location>
        <begin position="44"/>
        <end position="64"/>
    </location>
</feature>
<keyword evidence="1" id="KW-0175">Coiled coil</keyword>
<keyword evidence="5" id="KW-1185">Reference proteome</keyword>
<evidence type="ECO:0000259" key="3">
    <source>
        <dbReference type="Pfam" id="PF06580"/>
    </source>
</evidence>
<name>A0A1G7RA94_9FLAO</name>
<accession>A0A1G7RA94</accession>
<dbReference type="STRING" id="454006.SAMN05421825_2589"/>
<dbReference type="PANTHER" id="PTHR34220:SF7">
    <property type="entry name" value="SENSOR HISTIDINE KINASE YPDA"/>
    <property type="match status" value="1"/>
</dbReference>
<evidence type="ECO:0000256" key="1">
    <source>
        <dbReference type="SAM" id="Coils"/>
    </source>
</evidence>
<keyword evidence="2" id="KW-0812">Transmembrane</keyword>
<feature type="coiled-coil region" evidence="1">
    <location>
        <begin position="194"/>
        <end position="221"/>
    </location>
</feature>
<keyword evidence="2" id="KW-0472">Membrane</keyword>
<dbReference type="InterPro" id="IPR050640">
    <property type="entry name" value="Bact_2-comp_sensor_kinase"/>
</dbReference>
<evidence type="ECO:0000256" key="2">
    <source>
        <dbReference type="SAM" id="Phobius"/>
    </source>
</evidence>
<reference evidence="5" key="1">
    <citation type="submission" date="2016-10" db="EMBL/GenBank/DDBJ databases">
        <authorList>
            <person name="Varghese N."/>
            <person name="Submissions S."/>
        </authorList>
    </citation>
    <scope>NUCLEOTIDE SEQUENCE [LARGE SCALE GENOMIC DNA]</scope>
    <source>
        <strain evidence="5">DSM 19684</strain>
    </source>
</reference>
<evidence type="ECO:0000313" key="4">
    <source>
        <dbReference type="EMBL" id="SDG06910.1"/>
    </source>
</evidence>
<dbReference type="GO" id="GO:0000155">
    <property type="term" value="F:phosphorelay sensor kinase activity"/>
    <property type="evidence" value="ECO:0007669"/>
    <property type="project" value="InterPro"/>
</dbReference>
<feature type="transmembrane region" description="Helical" evidence="2">
    <location>
        <begin position="166"/>
        <end position="187"/>
    </location>
</feature>
<evidence type="ECO:0000313" key="5">
    <source>
        <dbReference type="Proteomes" id="UP000199203"/>
    </source>
</evidence>
<dbReference type="InterPro" id="IPR010559">
    <property type="entry name" value="Sig_transdc_His_kin_internal"/>
</dbReference>
<dbReference type="AlphaFoldDB" id="A0A1G7RA94"/>
<keyword evidence="4" id="KW-0418">Kinase</keyword>
<feature type="domain" description="Signal transduction histidine kinase internal region" evidence="3">
    <location>
        <begin position="215"/>
        <end position="290"/>
    </location>
</feature>
<organism evidence="4 5">
    <name type="scientific">Epilithonimonas hungarica</name>
    <dbReference type="NCBI Taxonomy" id="454006"/>
    <lineage>
        <taxon>Bacteria</taxon>
        <taxon>Pseudomonadati</taxon>
        <taxon>Bacteroidota</taxon>
        <taxon>Flavobacteriia</taxon>
        <taxon>Flavobacteriales</taxon>
        <taxon>Weeksellaceae</taxon>
        <taxon>Chryseobacterium group</taxon>
        <taxon>Epilithonimonas</taxon>
    </lineage>
</organism>
<dbReference type="Pfam" id="PF06580">
    <property type="entry name" value="His_kinase"/>
    <property type="match status" value="1"/>
</dbReference>
<feature type="transmembrane region" description="Helical" evidence="2">
    <location>
        <begin position="108"/>
        <end position="133"/>
    </location>
</feature>
<dbReference type="Proteomes" id="UP000199203">
    <property type="component" value="Unassembled WGS sequence"/>
</dbReference>
<keyword evidence="4" id="KW-0808">Transferase</keyword>
<dbReference type="GO" id="GO:0016020">
    <property type="term" value="C:membrane"/>
    <property type="evidence" value="ECO:0007669"/>
    <property type="project" value="InterPro"/>
</dbReference>
<gene>
    <name evidence="4" type="ORF">SAMN05421825_2589</name>
</gene>
<feature type="transmembrane region" description="Helical" evidence="2">
    <location>
        <begin position="76"/>
        <end position="96"/>
    </location>
</feature>
<keyword evidence="2" id="KW-1133">Transmembrane helix</keyword>
<dbReference type="PANTHER" id="PTHR34220">
    <property type="entry name" value="SENSOR HISTIDINE KINASE YPDA"/>
    <property type="match status" value="1"/>
</dbReference>
<dbReference type="EMBL" id="FNBH01000003">
    <property type="protein sequence ID" value="SDG06910.1"/>
    <property type="molecule type" value="Genomic_DNA"/>
</dbReference>
<dbReference type="RefSeq" id="WP_245707176.1">
    <property type="nucleotide sequence ID" value="NZ_FNBH01000003.1"/>
</dbReference>
<protein>
    <submittedName>
        <fullName evidence="4">Histidine kinase</fullName>
    </submittedName>
</protein>
<sequence>MQKLIFEMPFYTSRMQTETTITEPQSNQNILLEFEKFYNKSPKIIFHFLMWFVFSVLLFLNYYFELRLTVFDSVILTVRNAVNNMVVFYIFFYLLVPKIFLLKRKTSIILLILSIPVLIYVWMIINHFMYVIYYHLGYEINVPVYKDIIKKNGSISLMEAIPFKAVIGNAVLVIFTMLPFFFVKILFEIIKIHNRTTELQQQKLEVEIQNINIEKDFLKSQLNPHFLFNTLNNLYGLSVKKDDSAPEVILNLSDIMSYTLYESNSEKVPLEKEIDFIKNYFELEKMRYPKDKDIQLEISGYEQISGLYIAPLLTFTFIENAFKYGLKSQNPFIKQEVIINENQFLFIVENDKEKLSEKNKFGGIGIENIKKRLQLLYPDQHQLEIKNLENSFRIELKINL</sequence>
<proteinExistence type="predicted"/>